<dbReference type="InterPro" id="IPR041519">
    <property type="entry name" value="HEPN_RiboL-PSP"/>
</dbReference>
<evidence type="ECO:0000313" key="2">
    <source>
        <dbReference type="EMBL" id="KPX24659.1"/>
    </source>
</evidence>
<dbReference type="Proteomes" id="UP000272627">
    <property type="component" value="Unassembled WGS sequence"/>
</dbReference>
<comment type="caution">
    <text evidence="2">The sequence shown here is derived from an EMBL/GenBank/DDBJ whole genome shotgun (WGS) entry which is preliminary data.</text>
</comment>
<dbReference type="EMBL" id="LJQI01000313">
    <property type="protein sequence ID" value="KPX24659.1"/>
    <property type="molecule type" value="Genomic_DNA"/>
</dbReference>
<accession>A0A0P9SDX3</accession>
<dbReference type="Pfam" id="PF18735">
    <property type="entry name" value="HEPN_RiboL-PSP"/>
    <property type="match status" value="1"/>
</dbReference>
<feature type="domain" description="RiboL-PSP-HEPN" evidence="1">
    <location>
        <begin position="13"/>
        <end position="222"/>
    </location>
</feature>
<reference evidence="2 4" key="1">
    <citation type="submission" date="2015-09" db="EMBL/GenBank/DDBJ databases">
        <title>Genome announcement of multiple Pseudomonas syringae strains.</title>
        <authorList>
            <person name="Thakur S."/>
            <person name="Wang P.W."/>
            <person name="Gong Y."/>
            <person name="Weir B.S."/>
            <person name="Guttman D.S."/>
        </authorList>
    </citation>
    <scope>NUCLEOTIDE SEQUENCE [LARGE SCALE GENOMIC DNA]</scope>
    <source>
        <strain evidence="2 4">ICMP4455</strain>
    </source>
</reference>
<evidence type="ECO:0000313" key="3">
    <source>
        <dbReference type="EMBL" id="RML96493.1"/>
    </source>
</evidence>
<dbReference type="AlphaFoldDB" id="A0A0P9SDX3"/>
<name>A0A0P9SDX3_PSEA0</name>
<gene>
    <name evidence="2" type="ORF">ALO70_200219</name>
    <name evidence="3" type="ORF">ALQ86_200229</name>
</gene>
<protein>
    <recommendedName>
        <fullName evidence="1">RiboL-PSP-HEPN domain-containing protein</fullName>
    </recommendedName>
</protein>
<proteinExistence type="predicted"/>
<evidence type="ECO:0000313" key="4">
    <source>
        <dbReference type="Proteomes" id="UP000050490"/>
    </source>
</evidence>
<reference evidence="3 5" key="2">
    <citation type="submission" date="2018-08" db="EMBL/GenBank/DDBJ databases">
        <title>Recombination of ecologically and evolutionarily significant loci maintains genetic cohesion in the Pseudomonas syringae species complex.</title>
        <authorList>
            <person name="Dillon M."/>
            <person name="Thakur S."/>
            <person name="Almeida R.N.D."/>
            <person name="Weir B.S."/>
            <person name="Guttman D.S."/>
        </authorList>
    </citation>
    <scope>NUCLEOTIDE SEQUENCE [LARGE SCALE GENOMIC DNA]</scope>
    <source>
        <strain evidence="3 5">ICMP 8636</strain>
    </source>
</reference>
<sequence>MAVHLRLSSAKLEAKQALERHLKILDDIHSRCIVLNTGNDGFLYLMSIPIIYAAWEGYFKIACSICLRRHCRPGQKVSSYTNIYAALWLQKEGFLASFLQKLLNTMTLGTPPKKQGAGKFDVLTDFTGAMKTWLGSPVDHLIDFDALVMTHSNVNKSVAELNARIIGLDVSNVSLGRLDSLLEQRNSIAHGGLITYPTKISVEDTLDYSRRVITEFHEAVINWLNSN</sequence>
<organism evidence="2 4">
    <name type="scientific">Pseudomonas amygdali pv. eriobotryae</name>
    <dbReference type="NCBI Taxonomy" id="129137"/>
    <lineage>
        <taxon>Bacteria</taxon>
        <taxon>Pseudomonadati</taxon>
        <taxon>Pseudomonadota</taxon>
        <taxon>Gammaproteobacteria</taxon>
        <taxon>Pseudomonadales</taxon>
        <taxon>Pseudomonadaceae</taxon>
        <taxon>Pseudomonas</taxon>
        <taxon>Pseudomonas amygdali</taxon>
    </lineage>
</organism>
<evidence type="ECO:0000259" key="1">
    <source>
        <dbReference type="Pfam" id="PF18735"/>
    </source>
</evidence>
<dbReference type="EMBL" id="RBOA01000403">
    <property type="protein sequence ID" value="RML96493.1"/>
    <property type="molecule type" value="Genomic_DNA"/>
</dbReference>
<dbReference type="Proteomes" id="UP000050490">
    <property type="component" value="Unassembled WGS sequence"/>
</dbReference>
<evidence type="ECO:0000313" key="5">
    <source>
        <dbReference type="Proteomes" id="UP000272627"/>
    </source>
</evidence>
<dbReference type="PATRIC" id="fig|129137.4.peg.3740"/>
<dbReference type="RefSeq" id="WP_057421826.1">
    <property type="nucleotide sequence ID" value="NZ_BMZY01000007.1"/>
</dbReference>